<gene>
    <name evidence="1" type="ORF">ENS06_08110</name>
</gene>
<comment type="caution">
    <text evidence="1">The sequence shown here is derived from an EMBL/GenBank/DDBJ whole genome shotgun (WGS) entry which is preliminary data.</text>
</comment>
<reference evidence="1" key="1">
    <citation type="journal article" date="2020" name="mSystems">
        <title>Genome- and Community-Level Interaction Insights into Carbon Utilization and Element Cycling Functions of Hydrothermarchaeota in Hydrothermal Sediment.</title>
        <authorList>
            <person name="Zhou Z."/>
            <person name="Liu Y."/>
            <person name="Xu W."/>
            <person name="Pan J."/>
            <person name="Luo Z.H."/>
            <person name="Li M."/>
        </authorList>
    </citation>
    <scope>NUCLEOTIDE SEQUENCE [LARGE SCALE GENOMIC DNA]</scope>
    <source>
        <strain evidence="1">SpSt-456</strain>
    </source>
</reference>
<name>A0A832A0F7_9BACT</name>
<dbReference type="EMBL" id="DSTK01000023">
    <property type="protein sequence ID" value="HFK97273.1"/>
    <property type="molecule type" value="Genomic_DNA"/>
</dbReference>
<accession>A0A832A0F7</accession>
<evidence type="ECO:0000313" key="1">
    <source>
        <dbReference type="EMBL" id="HFK97273.1"/>
    </source>
</evidence>
<organism evidence="1">
    <name type="scientific">Desulfacinum infernum</name>
    <dbReference type="NCBI Taxonomy" id="35837"/>
    <lineage>
        <taxon>Bacteria</taxon>
        <taxon>Pseudomonadati</taxon>
        <taxon>Thermodesulfobacteriota</taxon>
        <taxon>Syntrophobacteria</taxon>
        <taxon>Syntrophobacterales</taxon>
        <taxon>Syntrophobacteraceae</taxon>
        <taxon>Desulfacinum</taxon>
    </lineage>
</organism>
<sequence length="60" mass="6421">MAERGADPQLDYAGRDTLDLLNVTDYIGFKALGYEGDPIVFGGRFKKLPLGKGPALPKGP</sequence>
<dbReference type="AlphaFoldDB" id="A0A832A0F7"/>
<protein>
    <submittedName>
        <fullName evidence="1">Uncharacterized protein</fullName>
    </submittedName>
</protein>
<proteinExistence type="predicted"/>